<comment type="caution">
    <text evidence="2">The sequence shown here is derived from an EMBL/GenBank/DDBJ whole genome shotgun (WGS) entry which is preliminary data.</text>
</comment>
<evidence type="ECO:0000313" key="3">
    <source>
        <dbReference type="Proteomes" id="UP000316714"/>
    </source>
</evidence>
<dbReference type="RefSeq" id="WP_146566732.1">
    <property type="nucleotide sequence ID" value="NZ_SIHJ01000002.1"/>
</dbReference>
<sequence length="273" mass="28991" precursor="true">MPLRFAALTFVLSLATGPIAVASIEMKFDEVGPNGGVSANLAFNGDSVAARIGQMFFHARNQSGAPVLDLIDGPDSDTALNDLVSFCIEPAQYVSGSWKTYSKTPVANAPDPFISGAPGGYHIGQHRASALDLLADNFWGRATGSNVVDAVAFQLSVWEIVHEGLSGSLSDPPLAGSWSVSDNQGTFFVSNDNPGSSLAGAIQTANDWLAEVSAFYDNDVNTTSSLSHNDQLSLVALTNPDWQDQIVQYHLPEPVSAVVWGGLMAFCVCRRQR</sequence>
<dbReference type="EMBL" id="SIHJ01000002">
    <property type="protein sequence ID" value="TWT33803.1"/>
    <property type="molecule type" value="Genomic_DNA"/>
</dbReference>
<feature type="signal peptide" evidence="1">
    <location>
        <begin position="1"/>
        <end position="22"/>
    </location>
</feature>
<proteinExistence type="predicted"/>
<evidence type="ECO:0000256" key="1">
    <source>
        <dbReference type="SAM" id="SignalP"/>
    </source>
</evidence>
<dbReference type="AlphaFoldDB" id="A0A5C5V761"/>
<keyword evidence="3" id="KW-1185">Reference proteome</keyword>
<keyword evidence="1" id="KW-0732">Signal</keyword>
<evidence type="ECO:0008006" key="4">
    <source>
        <dbReference type="Google" id="ProtNLM"/>
    </source>
</evidence>
<dbReference type="Proteomes" id="UP000316714">
    <property type="component" value="Unassembled WGS sequence"/>
</dbReference>
<gene>
    <name evidence="2" type="ORF">KOR34_36370</name>
</gene>
<name>A0A5C5V761_9BACT</name>
<protein>
    <recommendedName>
        <fullName evidence="4">PEP-CTERM protein-sorting domain-containing protein</fullName>
    </recommendedName>
</protein>
<evidence type="ECO:0000313" key="2">
    <source>
        <dbReference type="EMBL" id="TWT33803.1"/>
    </source>
</evidence>
<organism evidence="2 3">
    <name type="scientific">Posidoniimonas corsicana</name>
    <dbReference type="NCBI Taxonomy" id="1938618"/>
    <lineage>
        <taxon>Bacteria</taxon>
        <taxon>Pseudomonadati</taxon>
        <taxon>Planctomycetota</taxon>
        <taxon>Planctomycetia</taxon>
        <taxon>Pirellulales</taxon>
        <taxon>Lacipirellulaceae</taxon>
        <taxon>Posidoniimonas</taxon>
    </lineage>
</organism>
<accession>A0A5C5V761</accession>
<dbReference type="OrthoDB" id="274498at2"/>
<feature type="chain" id="PRO_5022969914" description="PEP-CTERM protein-sorting domain-containing protein" evidence="1">
    <location>
        <begin position="23"/>
        <end position="273"/>
    </location>
</feature>
<reference evidence="2 3" key="1">
    <citation type="submission" date="2019-02" db="EMBL/GenBank/DDBJ databases">
        <title>Deep-cultivation of Planctomycetes and their phenomic and genomic characterization uncovers novel biology.</title>
        <authorList>
            <person name="Wiegand S."/>
            <person name="Jogler M."/>
            <person name="Boedeker C."/>
            <person name="Pinto D."/>
            <person name="Vollmers J."/>
            <person name="Rivas-Marin E."/>
            <person name="Kohn T."/>
            <person name="Peeters S.H."/>
            <person name="Heuer A."/>
            <person name="Rast P."/>
            <person name="Oberbeckmann S."/>
            <person name="Bunk B."/>
            <person name="Jeske O."/>
            <person name="Meyerdierks A."/>
            <person name="Storesund J.E."/>
            <person name="Kallscheuer N."/>
            <person name="Luecker S."/>
            <person name="Lage O.M."/>
            <person name="Pohl T."/>
            <person name="Merkel B.J."/>
            <person name="Hornburger P."/>
            <person name="Mueller R.-W."/>
            <person name="Bruemmer F."/>
            <person name="Labrenz M."/>
            <person name="Spormann A.M."/>
            <person name="Op Den Camp H."/>
            <person name="Overmann J."/>
            <person name="Amann R."/>
            <person name="Jetten M.S.M."/>
            <person name="Mascher T."/>
            <person name="Medema M.H."/>
            <person name="Devos D.P."/>
            <person name="Kaster A.-K."/>
            <person name="Ovreas L."/>
            <person name="Rohde M."/>
            <person name="Galperin M.Y."/>
            <person name="Jogler C."/>
        </authorList>
    </citation>
    <scope>NUCLEOTIDE SEQUENCE [LARGE SCALE GENOMIC DNA]</scope>
    <source>
        <strain evidence="2 3">KOR34</strain>
    </source>
</reference>